<dbReference type="EMBL" id="LSRX01000674">
    <property type="protein sequence ID" value="OLP91258.1"/>
    <property type="molecule type" value="Genomic_DNA"/>
</dbReference>
<feature type="transmembrane region" description="Helical" evidence="9">
    <location>
        <begin position="172"/>
        <end position="189"/>
    </location>
</feature>
<dbReference type="Pfam" id="PF00909">
    <property type="entry name" value="Ammonium_transp"/>
    <property type="match status" value="1"/>
</dbReference>
<keyword evidence="4 9" id="KW-0812">Transmembrane</keyword>
<dbReference type="InterPro" id="IPR018047">
    <property type="entry name" value="Ammonium_transpt_CS"/>
</dbReference>
<feature type="transmembrane region" description="Helical" evidence="9">
    <location>
        <begin position="101"/>
        <end position="123"/>
    </location>
</feature>
<evidence type="ECO:0000259" key="10">
    <source>
        <dbReference type="Pfam" id="PF00909"/>
    </source>
</evidence>
<dbReference type="OMA" id="YTEFQTT"/>
<dbReference type="GO" id="GO:0008519">
    <property type="term" value="F:ammonium channel activity"/>
    <property type="evidence" value="ECO:0007669"/>
    <property type="project" value="InterPro"/>
</dbReference>
<evidence type="ECO:0000256" key="9">
    <source>
        <dbReference type="SAM" id="Phobius"/>
    </source>
</evidence>
<feature type="transmembrane region" description="Helical" evidence="9">
    <location>
        <begin position="333"/>
        <end position="355"/>
    </location>
</feature>
<feature type="transmembrane region" description="Helical" evidence="9">
    <location>
        <begin position="20"/>
        <end position="43"/>
    </location>
</feature>
<feature type="transmembrane region" description="Helical" evidence="9">
    <location>
        <begin position="55"/>
        <end position="75"/>
    </location>
</feature>
<organism evidence="11 12">
    <name type="scientific">Symbiodinium microadriaticum</name>
    <name type="common">Dinoflagellate</name>
    <name type="synonym">Zooxanthella microadriatica</name>
    <dbReference type="NCBI Taxonomy" id="2951"/>
    <lineage>
        <taxon>Eukaryota</taxon>
        <taxon>Sar</taxon>
        <taxon>Alveolata</taxon>
        <taxon>Dinophyceae</taxon>
        <taxon>Suessiales</taxon>
        <taxon>Symbiodiniaceae</taxon>
        <taxon>Symbiodinium</taxon>
    </lineage>
</organism>
<dbReference type="PANTHER" id="PTHR11730">
    <property type="entry name" value="AMMONIUM TRANSPORTER"/>
    <property type="match status" value="1"/>
</dbReference>
<feature type="compositionally biased region" description="Low complexity" evidence="8">
    <location>
        <begin position="446"/>
        <end position="459"/>
    </location>
</feature>
<evidence type="ECO:0000256" key="6">
    <source>
        <dbReference type="ARBA" id="ARBA00023136"/>
    </source>
</evidence>
<dbReference type="SUPFAM" id="SSF111352">
    <property type="entry name" value="Ammonium transporter"/>
    <property type="match status" value="1"/>
</dbReference>
<comment type="subcellular location">
    <subcellularLocation>
        <location evidence="1">Membrane</location>
        <topology evidence="1">Multi-pass membrane protein</topology>
    </subcellularLocation>
</comment>
<reference evidence="11 12" key="1">
    <citation type="submission" date="2016-02" db="EMBL/GenBank/DDBJ databases">
        <title>Genome analysis of coral dinoflagellate symbionts highlights evolutionary adaptations to a symbiotic lifestyle.</title>
        <authorList>
            <person name="Aranda M."/>
            <person name="Li Y."/>
            <person name="Liew Y.J."/>
            <person name="Baumgarten S."/>
            <person name="Simakov O."/>
            <person name="Wilson M."/>
            <person name="Piel J."/>
            <person name="Ashoor H."/>
            <person name="Bougouffa S."/>
            <person name="Bajic V.B."/>
            <person name="Ryu T."/>
            <person name="Ravasi T."/>
            <person name="Bayer T."/>
            <person name="Micklem G."/>
            <person name="Kim H."/>
            <person name="Bhak J."/>
            <person name="Lajeunesse T.C."/>
            <person name="Voolstra C.R."/>
        </authorList>
    </citation>
    <scope>NUCLEOTIDE SEQUENCE [LARGE SCALE GENOMIC DNA]</scope>
    <source>
        <strain evidence="11 12">CCMP2467</strain>
    </source>
</reference>
<feature type="transmembrane region" description="Helical" evidence="9">
    <location>
        <begin position="284"/>
        <end position="303"/>
    </location>
</feature>
<comment type="similarity">
    <text evidence="2">Belongs to the ammonia transporter channel (TC 1.A.11.2) family.</text>
</comment>
<proteinExistence type="inferred from homology"/>
<evidence type="ECO:0000313" key="11">
    <source>
        <dbReference type="EMBL" id="OLP91258.1"/>
    </source>
</evidence>
<evidence type="ECO:0000256" key="1">
    <source>
        <dbReference type="ARBA" id="ARBA00004141"/>
    </source>
</evidence>
<sequence length="478" mass="50664">MTPADLEDLNSDFADDATWVLTSSFVILTMQSGFAMLEMGSAAKGHEVNILVKNVYDVVCGALAYYLLGYGISYGSPSNSFMGLSDFIMDISKTDPTSSGLLFSSFIFQFSFAATSTTIVSGCLAMRCRFWVYCLYAFYAVLVYSFVAHWVWSANGWLAQLGVHDFAGSGPVHLLGAVNGLVGILALGPRQGRFDGSRPPEDFMPSSPTSILIGLFMLWWGWIGFNCGSSFGITQTKWIVATRAGVTTITATAGGGTAALLYTKAKSRGRQLRMECALIVADEIANGILGSLVAITATCACVHPPEAPLIGAVGAMLALLANDWVVRLKLDDPVGAVGVHGAAAAWGVLAVGLFADGSLPGIEVASGLFRGGGMHLLGVQLLLVLSVVGWSLVTVMPFFYVVGCIFSRDWRNPRRGLRVHPADELTGLDSVYHGCPAKKKKKKADASASPGGQEANAAEAIEEEEESDLELPALCAEL</sequence>
<dbReference type="GO" id="GO:0005886">
    <property type="term" value="C:plasma membrane"/>
    <property type="evidence" value="ECO:0007669"/>
    <property type="project" value="TreeGrafter"/>
</dbReference>
<dbReference type="PANTHER" id="PTHR11730:SF58">
    <property type="entry name" value="AMMONIUM TRANSPORTER"/>
    <property type="match status" value="1"/>
</dbReference>
<name>A0A1Q9D7Y7_SYMMI</name>
<feature type="transmembrane region" description="Helical" evidence="9">
    <location>
        <begin position="309"/>
        <end position="326"/>
    </location>
</feature>
<evidence type="ECO:0000313" key="12">
    <source>
        <dbReference type="Proteomes" id="UP000186817"/>
    </source>
</evidence>
<dbReference type="GO" id="GO:0097272">
    <property type="term" value="P:ammonium homeostasis"/>
    <property type="evidence" value="ECO:0007669"/>
    <property type="project" value="TreeGrafter"/>
</dbReference>
<keyword evidence="12" id="KW-1185">Reference proteome</keyword>
<dbReference type="PROSITE" id="PS01219">
    <property type="entry name" value="AMMONIUM_TRANSP"/>
    <property type="match status" value="1"/>
</dbReference>
<keyword evidence="6 9" id="KW-0472">Membrane</keyword>
<dbReference type="FunFam" id="1.10.3430.10:FF:000008">
    <property type="entry name" value="Ammonium transporter"/>
    <property type="match status" value="1"/>
</dbReference>
<evidence type="ECO:0000256" key="7">
    <source>
        <dbReference type="ARBA" id="ARBA00023177"/>
    </source>
</evidence>
<dbReference type="OrthoDB" id="534912at2759"/>
<feature type="transmembrane region" description="Helical" evidence="9">
    <location>
        <begin position="375"/>
        <end position="406"/>
    </location>
</feature>
<gene>
    <name evidence="11" type="primary">amt-2</name>
    <name evidence="11" type="ORF">AK812_SmicGene27064</name>
</gene>
<feature type="region of interest" description="Disordered" evidence="8">
    <location>
        <begin position="441"/>
        <end position="478"/>
    </location>
</feature>
<dbReference type="Proteomes" id="UP000186817">
    <property type="component" value="Unassembled WGS sequence"/>
</dbReference>
<evidence type="ECO:0000256" key="2">
    <source>
        <dbReference type="ARBA" id="ARBA00005887"/>
    </source>
</evidence>
<dbReference type="AlphaFoldDB" id="A0A1Q9D7Y7"/>
<dbReference type="Gene3D" id="1.10.3430.10">
    <property type="entry name" value="Ammonium transporter AmtB like domains"/>
    <property type="match status" value="1"/>
</dbReference>
<feature type="compositionally biased region" description="Acidic residues" evidence="8">
    <location>
        <begin position="460"/>
        <end position="469"/>
    </location>
</feature>
<keyword evidence="3" id="KW-0813">Transport</keyword>
<evidence type="ECO:0000256" key="4">
    <source>
        <dbReference type="ARBA" id="ARBA00022692"/>
    </source>
</evidence>
<dbReference type="InterPro" id="IPR029020">
    <property type="entry name" value="Ammonium/urea_transptr"/>
</dbReference>
<accession>A0A1Q9D7Y7</accession>
<feature type="transmembrane region" description="Helical" evidence="9">
    <location>
        <begin position="130"/>
        <end position="152"/>
    </location>
</feature>
<evidence type="ECO:0000256" key="3">
    <source>
        <dbReference type="ARBA" id="ARBA00022448"/>
    </source>
</evidence>
<evidence type="ECO:0000256" key="8">
    <source>
        <dbReference type="SAM" id="MobiDB-lite"/>
    </source>
</evidence>
<feature type="domain" description="Ammonium transporter AmtB-like" evidence="10">
    <location>
        <begin position="19"/>
        <end position="434"/>
    </location>
</feature>
<feature type="transmembrane region" description="Helical" evidence="9">
    <location>
        <begin position="210"/>
        <end position="233"/>
    </location>
</feature>
<feature type="transmembrane region" description="Helical" evidence="9">
    <location>
        <begin position="239"/>
        <end position="263"/>
    </location>
</feature>
<keyword evidence="5 9" id="KW-1133">Transmembrane helix</keyword>
<evidence type="ECO:0000256" key="5">
    <source>
        <dbReference type="ARBA" id="ARBA00022989"/>
    </source>
</evidence>
<dbReference type="InterPro" id="IPR024041">
    <property type="entry name" value="NH4_transpt_AmtB-like_dom"/>
</dbReference>
<keyword evidence="7" id="KW-0924">Ammonia transport</keyword>
<protein>
    <submittedName>
        <fullName evidence="11">Putative ammonium transporter 2</fullName>
    </submittedName>
</protein>
<comment type="caution">
    <text evidence="11">The sequence shown here is derived from an EMBL/GenBank/DDBJ whole genome shotgun (WGS) entry which is preliminary data.</text>
</comment>